<reference evidence="2" key="1">
    <citation type="submission" date="2009-10" db="EMBL/GenBank/DDBJ databases">
        <title>The complete chromosome of Gordonia bronchialis DSM 43247.</title>
        <authorList>
            <consortium name="US DOE Joint Genome Institute (JGI-PGF)"/>
            <person name="Lucas S."/>
            <person name="Copeland A."/>
            <person name="Lapidus A."/>
            <person name="Glavina del Rio T."/>
            <person name="Dalin E."/>
            <person name="Tice H."/>
            <person name="Bruce D."/>
            <person name="Goodwin L."/>
            <person name="Pitluck S."/>
            <person name="Kyrpides N."/>
            <person name="Mavromatis K."/>
            <person name="Ivanova N."/>
            <person name="Ovchinnikova G."/>
            <person name="Saunders E."/>
            <person name="Brettin T."/>
            <person name="Detter J.C."/>
            <person name="Han C."/>
            <person name="Larimer F."/>
            <person name="Land M."/>
            <person name="Hauser L."/>
            <person name="Markowitz V."/>
            <person name="Cheng J.-F."/>
            <person name="Hugenholtz P."/>
            <person name="Woyke T."/>
            <person name="Wu D."/>
            <person name="Jando M."/>
            <person name="Schneider S."/>
            <person name="Goeker M."/>
            <person name="Klenk H.-P."/>
            <person name="Eisen J.A."/>
        </authorList>
    </citation>
    <scope>NUCLEOTIDE SEQUENCE [LARGE SCALE GENOMIC DNA]</scope>
    <source>
        <strain evidence="2">ATCC 25592 / DSM 43247 / BCRC 13721 / JCM 3198 / KCTC 3076 / NBRC 16047 / NCTC 10667</strain>
    </source>
</reference>
<dbReference type="KEGG" id="gbr:Gbro_4662"/>
<organism evidence="1 2">
    <name type="scientific">Gordonia bronchialis (strain ATCC 25592 / DSM 43247 / BCRC 13721 / JCM 3198 / KCTC 3076 / NBRC 16047 / NCTC 10667)</name>
    <name type="common">Rhodococcus bronchialis</name>
    <dbReference type="NCBI Taxonomy" id="526226"/>
    <lineage>
        <taxon>Bacteria</taxon>
        <taxon>Bacillati</taxon>
        <taxon>Actinomycetota</taxon>
        <taxon>Actinomycetes</taxon>
        <taxon>Mycobacteriales</taxon>
        <taxon>Gordoniaceae</taxon>
        <taxon>Gordonia</taxon>
    </lineage>
</organism>
<dbReference type="Proteomes" id="UP000001219">
    <property type="component" value="Chromosome"/>
</dbReference>
<evidence type="ECO:0000313" key="1">
    <source>
        <dbReference type="EMBL" id="ACY23787.1"/>
    </source>
</evidence>
<proteinExistence type="predicted"/>
<dbReference type="EMBL" id="CP001802">
    <property type="protein sequence ID" value="ACY23787.1"/>
    <property type="molecule type" value="Genomic_DNA"/>
</dbReference>
<reference evidence="1 2" key="2">
    <citation type="journal article" date="2010" name="Stand. Genomic Sci.">
        <title>Complete genome sequence of Gordonia bronchialis type strain (3410).</title>
        <authorList>
            <person name="Ivanova N."/>
            <person name="Sikorski J."/>
            <person name="Jando M."/>
            <person name="Lapidus A."/>
            <person name="Nolan M."/>
            <person name="Lucas S."/>
            <person name="Del Rio T.G."/>
            <person name="Tice H."/>
            <person name="Copeland A."/>
            <person name="Cheng J.F."/>
            <person name="Chen F."/>
            <person name="Bruce D."/>
            <person name="Goodwin L."/>
            <person name="Pitluck S."/>
            <person name="Mavromatis K."/>
            <person name="Ovchinnikova G."/>
            <person name="Pati A."/>
            <person name="Chen A."/>
            <person name="Palaniappan K."/>
            <person name="Land M."/>
            <person name="Hauser L."/>
            <person name="Chang Y.J."/>
            <person name="Jeffries C.D."/>
            <person name="Chain P."/>
            <person name="Saunders E."/>
            <person name="Han C."/>
            <person name="Detter J.C."/>
            <person name="Brettin T."/>
            <person name="Rohde M."/>
            <person name="Goker M."/>
            <person name="Bristow J."/>
            <person name="Eisen J.A."/>
            <person name="Markowitz V."/>
            <person name="Hugenholtz P."/>
            <person name="Klenk H.P."/>
            <person name="Kyrpides N.C."/>
        </authorList>
    </citation>
    <scope>NUCLEOTIDE SEQUENCE [LARGE SCALE GENOMIC DNA]</scope>
    <source>
        <strain evidence="2">ATCC 25592 / DSM 43247 / BCRC 13721 / JCM 3198 / KCTC 3076 / NBRC 16047 / NCTC 10667</strain>
    </source>
</reference>
<name>D0L7J8_GORB4</name>
<evidence type="ECO:0000313" key="2">
    <source>
        <dbReference type="Proteomes" id="UP000001219"/>
    </source>
</evidence>
<gene>
    <name evidence="1" type="ordered locus">Gbro_4662</name>
</gene>
<sequence>MRVWSNWGVQLPGHNWSPTITAGPRGGKSVKKTLYTGRGLQAIGFGTTGPHKSVAVYLIVP</sequence>
<dbReference type="HOGENOM" id="CLU_2916038_0_0_11"/>
<keyword evidence="2" id="KW-1185">Reference proteome</keyword>
<dbReference type="STRING" id="526226.Gbro_4662"/>
<protein>
    <submittedName>
        <fullName evidence="1">Uncharacterized protein</fullName>
    </submittedName>
</protein>
<dbReference type="AlphaFoldDB" id="D0L7J8"/>
<accession>D0L7J8</accession>